<dbReference type="Gene3D" id="2.150.10.10">
    <property type="entry name" value="Serralysin-like metalloprotease, C-terminal"/>
    <property type="match status" value="1"/>
</dbReference>
<reference evidence="3 4" key="1">
    <citation type="journal article" date="2007" name="PLoS Genet.">
        <title>Patterns and implications of gene gain and loss in the evolution of Prochlorococcus.</title>
        <authorList>
            <person name="Kettler G.C."/>
            <person name="Martiny A.C."/>
            <person name="Huang K."/>
            <person name="Zucker J."/>
            <person name="Coleman M.L."/>
            <person name="Rodrigue S."/>
            <person name="Chen F."/>
            <person name="Lapidus A."/>
            <person name="Ferriera S."/>
            <person name="Johnson J."/>
            <person name="Steglich C."/>
            <person name="Church G.M."/>
            <person name="Richardson P."/>
            <person name="Chisholm S.W."/>
        </authorList>
    </citation>
    <scope>NUCLEOTIDE SEQUENCE [LARGE SCALE GENOMIC DNA]</scope>
    <source>
        <strain evidence="3 4">MIT 9303</strain>
    </source>
</reference>
<dbReference type="InterPro" id="IPR018511">
    <property type="entry name" value="Hemolysin-typ_Ca-bd_CS"/>
</dbReference>
<evidence type="ECO:0000256" key="2">
    <source>
        <dbReference type="ARBA" id="ARBA00022525"/>
    </source>
</evidence>
<dbReference type="InterPro" id="IPR001343">
    <property type="entry name" value="Hemolysn_Ca-bd"/>
</dbReference>
<dbReference type="PANTHER" id="PTHR38340:SF1">
    <property type="entry name" value="S-LAYER PROTEIN"/>
    <property type="match status" value="1"/>
</dbReference>
<evidence type="ECO:0000313" key="3">
    <source>
        <dbReference type="EMBL" id="ABM78027.1"/>
    </source>
</evidence>
<evidence type="ECO:0008006" key="5">
    <source>
        <dbReference type="Google" id="ProtNLM"/>
    </source>
</evidence>
<dbReference type="HOGENOM" id="CLU_818502_0_0_3"/>
<dbReference type="Pfam" id="PF00353">
    <property type="entry name" value="HemolysinCabind"/>
    <property type="match status" value="3"/>
</dbReference>
<accession>A2C967</accession>
<dbReference type="AlphaFoldDB" id="A2C967"/>
<comment type="subcellular location">
    <subcellularLocation>
        <location evidence="1">Secreted</location>
    </subcellularLocation>
</comment>
<dbReference type="EMBL" id="CP000554">
    <property type="protein sequence ID" value="ABM78027.1"/>
    <property type="molecule type" value="Genomic_DNA"/>
</dbReference>
<evidence type="ECO:0000256" key="1">
    <source>
        <dbReference type="ARBA" id="ARBA00004613"/>
    </source>
</evidence>
<protein>
    <recommendedName>
        <fullName evidence="5">Calcium-binding protein</fullName>
    </recommendedName>
</protein>
<dbReference type="PROSITE" id="PS00330">
    <property type="entry name" value="HEMOLYSIN_CALCIUM"/>
    <property type="match status" value="2"/>
</dbReference>
<dbReference type="PANTHER" id="PTHR38340">
    <property type="entry name" value="S-LAYER PROTEIN"/>
    <property type="match status" value="1"/>
</dbReference>
<dbReference type="STRING" id="59922.P9303_12801"/>
<name>A2C967_PROM3</name>
<dbReference type="GO" id="GO:0005576">
    <property type="term" value="C:extracellular region"/>
    <property type="evidence" value="ECO:0007669"/>
    <property type="project" value="UniProtKB-SubCell"/>
</dbReference>
<evidence type="ECO:0000313" key="4">
    <source>
        <dbReference type="Proteomes" id="UP000002274"/>
    </source>
</evidence>
<organism evidence="3 4">
    <name type="scientific">Prochlorococcus marinus (strain MIT 9303)</name>
    <dbReference type="NCBI Taxonomy" id="59922"/>
    <lineage>
        <taxon>Bacteria</taxon>
        <taxon>Bacillati</taxon>
        <taxon>Cyanobacteriota</taxon>
        <taxon>Cyanophyceae</taxon>
        <taxon>Synechococcales</taxon>
        <taxon>Prochlorococcaceae</taxon>
        <taxon>Prochlorococcus</taxon>
    </lineage>
</organism>
<dbReference type="RefSeq" id="WP_011825925.1">
    <property type="nucleotide sequence ID" value="NC_008820.1"/>
</dbReference>
<proteinExistence type="predicted"/>
<dbReference type="Proteomes" id="UP000002274">
    <property type="component" value="Chromosome"/>
</dbReference>
<dbReference type="InterPro" id="IPR011049">
    <property type="entry name" value="Serralysin-like_metalloprot_C"/>
</dbReference>
<gene>
    <name evidence="3" type="ordered locus">P9303_12801</name>
</gene>
<dbReference type="SUPFAM" id="SSF51120">
    <property type="entry name" value="beta-Roll"/>
    <property type="match status" value="1"/>
</dbReference>
<dbReference type="GO" id="GO:0005509">
    <property type="term" value="F:calcium ion binding"/>
    <property type="evidence" value="ECO:0007669"/>
    <property type="project" value="InterPro"/>
</dbReference>
<sequence length="339" mass="35772">MSVLNLSKSVVNEGESVFIEANLSGVNRVFANGYWDEDYGYIEVSPAIKYKPGDLATLYKVSGDARDIDFTGDTISWSAVVGSDLTVKWTVGIKSDLLTEGQETIYFDLGDNSFHERLFINDTSKNLSPSISSPTINNGGVIVTGVNSGTINLNLQQIGTAGNDYLQGNPDAAANDNLQGGDGNDILTGFRGADVLSGGNGDDQLRAGNGRDLITGGTGGDSLYGGFGNNTFTGERDGQVDSLYFKSDQFAYNWIYDSASNSPNGEKVDVIKAMDAHDQVFVQGVTTSELSFGSLSNFSTATGNFSGVGIYANGFLEAIYAGGDLNASQLQAMTSGFPV</sequence>
<dbReference type="KEGG" id="pmf:P9303_12801"/>
<keyword evidence="2" id="KW-0964">Secreted</keyword>
<dbReference type="PRINTS" id="PR00313">
    <property type="entry name" value="CABNDNGRPT"/>
</dbReference>
<dbReference type="InterPro" id="IPR050557">
    <property type="entry name" value="RTX_toxin/Mannuronan_C5-epim"/>
</dbReference>